<feature type="region of interest" description="Disordered" evidence="1">
    <location>
        <begin position="19"/>
        <end position="38"/>
    </location>
</feature>
<name>A0A152A6Q7_TIELA</name>
<protein>
    <submittedName>
        <fullName evidence="2">Uncharacterized protein</fullName>
    </submittedName>
</protein>
<gene>
    <name evidence="2" type="ORF">DLAC_01908</name>
</gene>
<evidence type="ECO:0000313" key="2">
    <source>
        <dbReference type="EMBL" id="KYR01886.1"/>
    </source>
</evidence>
<evidence type="ECO:0000313" key="3">
    <source>
        <dbReference type="Proteomes" id="UP000076078"/>
    </source>
</evidence>
<comment type="caution">
    <text evidence="2">The sequence shown here is derived from an EMBL/GenBank/DDBJ whole genome shotgun (WGS) entry which is preliminary data.</text>
</comment>
<organism evidence="2 3">
    <name type="scientific">Tieghemostelium lacteum</name>
    <name type="common">Slime mold</name>
    <name type="synonym">Dictyostelium lacteum</name>
    <dbReference type="NCBI Taxonomy" id="361077"/>
    <lineage>
        <taxon>Eukaryota</taxon>
        <taxon>Amoebozoa</taxon>
        <taxon>Evosea</taxon>
        <taxon>Eumycetozoa</taxon>
        <taxon>Dictyostelia</taxon>
        <taxon>Dictyosteliales</taxon>
        <taxon>Raperosteliaceae</taxon>
        <taxon>Tieghemostelium</taxon>
    </lineage>
</organism>
<accession>A0A152A6Q7</accession>
<dbReference type="AlphaFoldDB" id="A0A152A6Q7"/>
<feature type="compositionally biased region" description="Basic and acidic residues" evidence="1">
    <location>
        <begin position="21"/>
        <end position="32"/>
    </location>
</feature>
<evidence type="ECO:0000256" key="1">
    <source>
        <dbReference type="SAM" id="MobiDB-lite"/>
    </source>
</evidence>
<feature type="region of interest" description="Disordered" evidence="1">
    <location>
        <begin position="52"/>
        <end position="72"/>
    </location>
</feature>
<feature type="compositionally biased region" description="Polar residues" evidence="1">
    <location>
        <begin position="52"/>
        <end position="70"/>
    </location>
</feature>
<proteinExistence type="predicted"/>
<dbReference type="Proteomes" id="UP000076078">
    <property type="component" value="Unassembled WGS sequence"/>
</dbReference>
<dbReference type="EMBL" id="LODT01000006">
    <property type="protein sequence ID" value="KYR01886.1"/>
    <property type="molecule type" value="Genomic_DNA"/>
</dbReference>
<dbReference type="InParanoid" id="A0A152A6Q7"/>
<sequence length="238" mass="26923">MDLDSTQLGILSISPTPTLNRIDETMNDHSFDSDDDDQDSFIQFHKSNSIDLHTHNQHQTSNSNTIDDCSNNNNNNNNNNLLLNKVLKPSHAFILLSTFNQPQKSCALIGQHRLIALHKIQLSRKKKEKDRRQKLITSFSNSPTSQTNCNSNSNCNSIYNNENINLEECFNSLSIDKSNSNNSNNSESLYKVKIPTVKTNSYKPTYQSLTKISPLLNRRALKESNIRLASSPTDLILQ</sequence>
<keyword evidence="3" id="KW-1185">Reference proteome</keyword>
<reference evidence="2 3" key="1">
    <citation type="submission" date="2015-12" db="EMBL/GenBank/DDBJ databases">
        <title>Dictyostelia acquired genes for synthesis and detection of signals that induce cell-type specialization by lateral gene transfer from prokaryotes.</title>
        <authorList>
            <person name="Gloeckner G."/>
            <person name="Schaap P."/>
        </authorList>
    </citation>
    <scope>NUCLEOTIDE SEQUENCE [LARGE SCALE GENOMIC DNA]</scope>
    <source>
        <strain evidence="2 3">TK</strain>
    </source>
</reference>